<reference evidence="9" key="1">
    <citation type="journal article" date="2009" name="Rice">
        <title>De Novo Next Generation Sequencing of Plant Genomes.</title>
        <authorList>
            <person name="Rounsley S."/>
            <person name="Marri P.R."/>
            <person name="Yu Y."/>
            <person name="He R."/>
            <person name="Sisneros N."/>
            <person name="Goicoechea J.L."/>
            <person name="Lee S.J."/>
            <person name="Angelova A."/>
            <person name="Kudrna D."/>
            <person name="Luo M."/>
            <person name="Affourtit J."/>
            <person name="Desany B."/>
            <person name="Knight J."/>
            <person name="Niazi F."/>
            <person name="Egholm M."/>
            <person name="Wing R.A."/>
        </authorList>
    </citation>
    <scope>NUCLEOTIDE SEQUENCE [LARGE SCALE GENOMIC DNA]</scope>
    <source>
        <strain evidence="9">cv. IRGC 105608</strain>
    </source>
</reference>
<dbReference type="GO" id="GO:0003700">
    <property type="term" value="F:DNA-binding transcription factor activity"/>
    <property type="evidence" value="ECO:0007669"/>
    <property type="project" value="InterPro"/>
</dbReference>
<dbReference type="Gene3D" id="3.30.730.10">
    <property type="entry name" value="AP2/ERF domain"/>
    <property type="match status" value="2"/>
</dbReference>
<dbReference type="Gramene" id="OBART02G32450.1">
    <property type="protein sequence ID" value="OBART02G32450.1"/>
    <property type="gene ID" value="OBART02G32450"/>
</dbReference>
<feature type="region of interest" description="Disordered" evidence="7">
    <location>
        <begin position="189"/>
        <end position="218"/>
    </location>
</feature>
<feature type="region of interest" description="Disordered" evidence="7">
    <location>
        <begin position="24"/>
        <end position="110"/>
    </location>
</feature>
<dbReference type="eggNOG" id="ENOG502RY6Q">
    <property type="taxonomic scope" value="Eukaryota"/>
</dbReference>
<evidence type="ECO:0000256" key="4">
    <source>
        <dbReference type="ARBA" id="ARBA00023163"/>
    </source>
</evidence>
<protein>
    <recommendedName>
        <fullName evidence="8">AP2/ERF domain-containing protein</fullName>
    </recommendedName>
</protein>
<evidence type="ECO:0000313" key="10">
    <source>
        <dbReference type="Proteomes" id="UP000026960"/>
    </source>
</evidence>
<evidence type="ECO:0000256" key="1">
    <source>
        <dbReference type="ARBA" id="ARBA00004123"/>
    </source>
</evidence>
<proteinExistence type="inferred from homology"/>
<dbReference type="SMART" id="SM00380">
    <property type="entry name" value="AP2"/>
    <property type="match status" value="2"/>
</dbReference>
<feature type="domain" description="AP2/ERF" evidence="8">
    <location>
        <begin position="215"/>
        <end position="278"/>
    </location>
</feature>
<keyword evidence="4" id="KW-0804">Transcription</keyword>
<accession>A0A0D3FAG7</accession>
<dbReference type="HOGENOM" id="CLU_063352_0_0_1"/>
<evidence type="ECO:0000259" key="8">
    <source>
        <dbReference type="PROSITE" id="PS51032"/>
    </source>
</evidence>
<dbReference type="CDD" id="cd00018">
    <property type="entry name" value="AP2"/>
    <property type="match status" value="2"/>
</dbReference>
<dbReference type="GO" id="GO:0003677">
    <property type="term" value="F:DNA binding"/>
    <property type="evidence" value="ECO:0007669"/>
    <property type="project" value="UniProtKB-KW"/>
</dbReference>
<evidence type="ECO:0000256" key="6">
    <source>
        <dbReference type="ARBA" id="ARBA00037973"/>
    </source>
</evidence>
<dbReference type="PaxDb" id="65489-OBART02G32450.1"/>
<dbReference type="InterPro" id="IPR036955">
    <property type="entry name" value="AP2/ERF_dom_sf"/>
</dbReference>
<keyword evidence="10" id="KW-1185">Reference proteome</keyword>
<comment type="similarity">
    <text evidence="6">Belongs to the AP2/ERF transcription factor family. AP2 subfamily.</text>
</comment>
<keyword evidence="5" id="KW-0539">Nucleus</keyword>
<feature type="domain" description="AP2/ERF" evidence="8">
    <location>
        <begin position="314"/>
        <end position="372"/>
    </location>
</feature>
<dbReference type="Proteomes" id="UP000026960">
    <property type="component" value="Chromosome 2"/>
</dbReference>
<evidence type="ECO:0000256" key="7">
    <source>
        <dbReference type="SAM" id="MobiDB-lite"/>
    </source>
</evidence>
<organism evidence="9">
    <name type="scientific">Oryza barthii</name>
    <dbReference type="NCBI Taxonomy" id="65489"/>
    <lineage>
        <taxon>Eukaryota</taxon>
        <taxon>Viridiplantae</taxon>
        <taxon>Streptophyta</taxon>
        <taxon>Embryophyta</taxon>
        <taxon>Tracheophyta</taxon>
        <taxon>Spermatophyta</taxon>
        <taxon>Magnoliopsida</taxon>
        <taxon>Liliopsida</taxon>
        <taxon>Poales</taxon>
        <taxon>Poaceae</taxon>
        <taxon>BOP clade</taxon>
        <taxon>Oryzoideae</taxon>
        <taxon>Oryzeae</taxon>
        <taxon>Oryzinae</taxon>
        <taxon>Oryza</taxon>
    </lineage>
</organism>
<dbReference type="Pfam" id="PF00847">
    <property type="entry name" value="AP2"/>
    <property type="match status" value="1"/>
</dbReference>
<keyword evidence="2" id="KW-0805">Transcription regulation</keyword>
<dbReference type="SUPFAM" id="SSF54171">
    <property type="entry name" value="DNA-binding domain"/>
    <property type="match status" value="2"/>
</dbReference>
<name>A0A0D3FAG7_9ORYZ</name>
<dbReference type="EnsemblPlants" id="OBART02G32450.1">
    <property type="protein sequence ID" value="OBART02G32450.1"/>
    <property type="gene ID" value="OBART02G32450"/>
</dbReference>
<comment type="subcellular location">
    <subcellularLocation>
        <location evidence="1">Nucleus</location>
    </subcellularLocation>
</comment>
<dbReference type="PRINTS" id="PR00367">
    <property type="entry name" value="ETHRSPELEMNT"/>
</dbReference>
<evidence type="ECO:0000313" key="9">
    <source>
        <dbReference type="EnsemblPlants" id="OBART02G32450.1"/>
    </source>
</evidence>
<dbReference type="PANTHER" id="PTHR32467">
    <property type="entry name" value="AP2-LIKE ETHYLENE-RESPONSIVE TRANSCRIPTION FACTOR"/>
    <property type="match status" value="1"/>
</dbReference>
<keyword evidence="3" id="KW-0238">DNA-binding</keyword>
<dbReference type="AlphaFoldDB" id="A0A0D3FAG7"/>
<sequence length="397" mass="43267">MSCLVDSSPFLLPLAVVEASGSFVPIDPFRPREMESSLKEEKAAGESGDDEKAERSSPINLNSLPATAACAAAAPDEDGLHSAVESGAKDSNTTKGVESLGTGHKKIPKREVVDEVDVQTCAEGKNDSVVPSSSKNPINDKNAKANVAENGQSADGIPEDQRVTILSVVKKDEPADDVRDSVNPVTVVGYRDEKGGTSGTAGTTAVRPAGTRSSSFHGVTRHRWSGKYEAHLWDSSCRMEGRRRKGRQGSYDTEEKAARSYDVAALKYWGQNTKLNFSVSEYERELEDIRDMSREECVTYLRRRSSCFSRGASIYRGVTRRQKDGRWQARIGLVAGTRDIYLGTFKTEEEAAEAYDIAAIEIRGKNAVTNFDRSNYVEKGMHCIEGAGLKLLASKPE</sequence>
<reference evidence="9" key="2">
    <citation type="submission" date="2015-03" db="UniProtKB">
        <authorList>
            <consortium name="EnsemblPlants"/>
        </authorList>
    </citation>
    <scope>IDENTIFICATION</scope>
</reference>
<dbReference type="GO" id="GO:0005634">
    <property type="term" value="C:nucleus"/>
    <property type="evidence" value="ECO:0007669"/>
    <property type="project" value="UniProtKB-SubCell"/>
</dbReference>
<feature type="compositionally biased region" description="Basic and acidic residues" evidence="7">
    <location>
        <begin position="29"/>
        <end position="55"/>
    </location>
</feature>
<evidence type="ECO:0000256" key="3">
    <source>
        <dbReference type="ARBA" id="ARBA00023125"/>
    </source>
</evidence>
<evidence type="ECO:0000256" key="5">
    <source>
        <dbReference type="ARBA" id="ARBA00023242"/>
    </source>
</evidence>
<dbReference type="STRING" id="65489.A0A0D3FAG7"/>
<dbReference type="PROSITE" id="PS51032">
    <property type="entry name" value="AP2_ERF"/>
    <property type="match status" value="2"/>
</dbReference>
<dbReference type="InterPro" id="IPR001471">
    <property type="entry name" value="AP2/ERF_dom"/>
</dbReference>
<dbReference type="InterPro" id="IPR016177">
    <property type="entry name" value="DNA-bd_dom_sf"/>
</dbReference>
<evidence type="ECO:0000256" key="2">
    <source>
        <dbReference type="ARBA" id="ARBA00023015"/>
    </source>
</evidence>
<dbReference type="PANTHER" id="PTHR32467:SF114">
    <property type="entry name" value="OS02G0747600 PROTEIN"/>
    <property type="match status" value="1"/>
</dbReference>